<reference evidence="1 2" key="1">
    <citation type="journal article" date="2016" name="Nat. Commun.">
        <title>Thousands of microbial genomes shed light on interconnected biogeochemical processes in an aquifer system.</title>
        <authorList>
            <person name="Anantharaman K."/>
            <person name="Brown C.T."/>
            <person name="Hug L.A."/>
            <person name="Sharon I."/>
            <person name="Castelle C.J."/>
            <person name="Probst A.J."/>
            <person name="Thomas B.C."/>
            <person name="Singh A."/>
            <person name="Wilkins M.J."/>
            <person name="Karaoz U."/>
            <person name="Brodie E.L."/>
            <person name="Williams K.H."/>
            <person name="Hubbard S.S."/>
            <person name="Banfield J.F."/>
        </authorList>
    </citation>
    <scope>NUCLEOTIDE SEQUENCE [LARGE SCALE GENOMIC DNA]</scope>
</reference>
<gene>
    <name evidence="1" type="ORF">A2827_00495</name>
</gene>
<proteinExistence type="predicted"/>
<dbReference type="EMBL" id="MHOD01000001">
    <property type="protein sequence ID" value="OGZ58749.1"/>
    <property type="molecule type" value="Genomic_DNA"/>
</dbReference>
<dbReference type="STRING" id="1802158.A2827_00495"/>
<evidence type="ECO:0000313" key="1">
    <source>
        <dbReference type="EMBL" id="OGZ58749.1"/>
    </source>
</evidence>
<sequence length="71" mass="8362">MIHIIRKEQEALSGVVRRFVQRVQASGILKEAKGKRHFLKPLNKNARRVAALNREKMREHYGKLRKMGRVK</sequence>
<dbReference type="Gene3D" id="1.20.5.1150">
    <property type="entry name" value="Ribosomal protein S8"/>
    <property type="match status" value="1"/>
</dbReference>
<dbReference type="InterPro" id="IPR038380">
    <property type="entry name" value="Ribosomal_bS21_sf"/>
</dbReference>
<name>A0A1G2H8S9_9BACT</name>
<evidence type="ECO:0000313" key="2">
    <source>
        <dbReference type="Proteomes" id="UP000177932"/>
    </source>
</evidence>
<dbReference type="Proteomes" id="UP000177932">
    <property type="component" value="Unassembled WGS sequence"/>
</dbReference>
<accession>A0A1G2H8S9</accession>
<organism evidence="1 2">
    <name type="scientific">Candidatus Spechtbacteria bacterium RIFCSPHIGHO2_01_FULL_43_30</name>
    <dbReference type="NCBI Taxonomy" id="1802158"/>
    <lineage>
        <taxon>Bacteria</taxon>
        <taxon>Candidatus Spechtiibacteriota</taxon>
    </lineage>
</organism>
<evidence type="ECO:0008006" key="3">
    <source>
        <dbReference type="Google" id="ProtNLM"/>
    </source>
</evidence>
<protein>
    <recommendedName>
        <fullName evidence="3">30S ribosomal protein S21</fullName>
    </recommendedName>
</protein>
<dbReference type="AlphaFoldDB" id="A0A1G2H8S9"/>
<comment type="caution">
    <text evidence="1">The sequence shown here is derived from an EMBL/GenBank/DDBJ whole genome shotgun (WGS) entry which is preliminary data.</text>
</comment>